<organism evidence="1 2">
    <name type="scientific">Arachis hypogaea</name>
    <name type="common">Peanut</name>
    <dbReference type="NCBI Taxonomy" id="3818"/>
    <lineage>
        <taxon>Eukaryota</taxon>
        <taxon>Viridiplantae</taxon>
        <taxon>Streptophyta</taxon>
        <taxon>Embryophyta</taxon>
        <taxon>Tracheophyta</taxon>
        <taxon>Spermatophyta</taxon>
        <taxon>Magnoliopsida</taxon>
        <taxon>eudicotyledons</taxon>
        <taxon>Gunneridae</taxon>
        <taxon>Pentapetalae</taxon>
        <taxon>rosids</taxon>
        <taxon>fabids</taxon>
        <taxon>Fabales</taxon>
        <taxon>Fabaceae</taxon>
        <taxon>Papilionoideae</taxon>
        <taxon>50 kb inversion clade</taxon>
        <taxon>dalbergioids sensu lato</taxon>
        <taxon>Dalbergieae</taxon>
        <taxon>Pterocarpus clade</taxon>
        <taxon>Arachis</taxon>
    </lineage>
</organism>
<evidence type="ECO:0000313" key="2">
    <source>
        <dbReference type="Proteomes" id="UP000289738"/>
    </source>
</evidence>
<sequence>MSSIEGKVIKLNKPGELGYKKECLNVVGKIISDKEISFKTCKNALLGMWRNPQGVAVTDIGLKKMLFSFKDRRRGLQIMQNGP</sequence>
<evidence type="ECO:0000313" key="1">
    <source>
        <dbReference type="EMBL" id="RYR00320.1"/>
    </source>
</evidence>
<name>A0A444YEF9_ARAHY</name>
<gene>
    <name evidence="1" type="ORF">Ahy_B07g088445</name>
</gene>
<proteinExistence type="predicted"/>
<dbReference type="EMBL" id="SDMP01000017">
    <property type="protein sequence ID" value="RYR00320.1"/>
    <property type="molecule type" value="Genomic_DNA"/>
</dbReference>
<keyword evidence="2" id="KW-1185">Reference proteome</keyword>
<comment type="caution">
    <text evidence="1">The sequence shown here is derived from an EMBL/GenBank/DDBJ whole genome shotgun (WGS) entry which is preliminary data.</text>
</comment>
<protein>
    <recommendedName>
        <fullName evidence="3">DUF4283 domain-containing protein</fullName>
    </recommendedName>
</protein>
<evidence type="ECO:0008006" key="3">
    <source>
        <dbReference type="Google" id="ProtNLM"/>
    </source>
</evidence>
<accession>A0A444YEF9</accession>
<dbReference type="AlphaFoldDB" id="A0A444YEF9"/>
<dbReference type="Proteomes" id="UP000289738">
    <property type="component" value="Chromosome B07"/>
</dbReference>
<reference evidence="1 2" key="1">
    <citation type="submission" date="2019-01" db="EMBL/GenBank/DDBJ databases">
        <title>Sequencing of cultivated peanut Arachis hypogaea provides insights into genome evolution and oil improvement.</title>
        <authorList>
            <person name="Chen X."/>
        </authorList>
    </citation>
    <scope>NUCLEOTIDE SEQUENCE [LARGE SCALE GENOMIC DNA]</scope>
    <source>
        <strain evidence="2">cv. Fuhuasheng</strain>
        <tissue evidence="1">Leaves</tissue>
    </source>
</reference>